<dbReference type="Pfam" id="PF00479">
    <property type="entry name" value="G6PD_N"/>
    <property type="match status" value="1"/>
</dbReference>
<dbReference type="Gene3D" id="3.40.50.720">
    <property type="entry name" value="NAD(P)-binding Rossmann-like Domain"/>
    <property type="match status" value="1"/>
</dbReference>
<evidence type="ECO:0000256" key="2">
    <source>
        <dbReference type="ARBA" id="ARBA00022526"/>
    </source>
</evidence>
<dbReference type="InterPro" id="IPR022675">
    <property type="entry name" value="G6P_DH_C"/>
</dbReference>
<evidence type="ECO:0000259" key="6">
    <source>
        <dbReference type="Pfam" id="PF00479"/>
    </source>
</evidence>
<dbReference type="PANTHER" id="PTHR23429">
    <property type="entry name" value="GLUCOSE-6-PHOSPHATE 1-DEHYDROGENASE G6PD"/>
    <property type="match status" value="1"/>
</dbReference>
<gene>
    <name evidence="8" type="ORF">OUY24_18125</name>
</gene>
<organism evidence="8 9">
    <name type="scientific">Nonomuraea ferruginea</name>
    <dbReference type="NCBI Taxonomy" id="46174"/>
    <lineage>
        <taxon>Bacteria</taxon>
        <taxon>Bacillati</taxon>
        <taxon>Actinomycetota</taxon>
        <taxon>Actinomycetes</taxon>
        <taxon>Streptosporangiales</taxon>
        <taxon>Streptosporangiaceae</taxon>
        <taxon>Nonomuraea</taxon>
    </lineage>
</organism>
<dbReference type="RefSeq" id="WP_271277066.1">
    <property type="nucleotide sequence ID" value="NZ_BAABFD010000005.1"/>
</dbReference>
<evidence type="ECO:0000256" key="4">
    <source>
        <dbReference type="ARBA" id="ARBA00023002"/>
    </source>
</evidence>
<feature type="domain" description="Glucose-6-phosphate dehydrogenase NAD-binding" evidence="6">
    <location>
        <begin position="19"/>
        <end position="94"/>
    </location>
</feature>
<evidence type="ECO:0000256" key="1">
    <source>
        <dbReference type="ARBA" id="ARBA00004937"/>
    </source>
</evidence>
<name>A0ABT4SZR7_9ACTN</name>
<dbReference type="EMBL" id="JAPNUD010000044">
    <property type="protein sequence ID" value="MDA0642555.1"/>
    <property type="molecule type" value="Genomic_DNA"/>
</dbReference>
<evidence type="ECO:0008006" key="10">
    <source>
        <dbReference type="Google" id="ProtNLM"/>
    </source>
</evidence>
<dbReference type="PANTHER" id="PTHR23429:SF0">
    <property type="entry name" value="GLUCOSE-6-PHOSPHATE 1-DEHYDROGENASE"/>
    <property type="match status" value="1"/>
</dbReference>
<keyword evidence="3" id="KW-0521">NADP</keyword>
<evidence type="ECO:0000313" key="8">
    <source>
        <dbReference type="EMBL" id="MDA0642555.1"/>
    </source>
</evidence>
<dbReference type="SUPFAM" id="SSF51735">
    <property type="entry name" value="NAD(P)-binding Rossmann-fold domains"/>
    <property type="match status" value="1"/>
</dbReference>
<reference evidence="8 9" key="1">
    <citation type="submission" date="2022-11" db="EMBL/GenBank/DDBJ databases">
        <title>Nonomuraea corallina sp. nov., a new species of the genus Nonomuraea isolated from sea side sediment in Thai sea.</title>
        <authorList>
            <person name="Ngamcharungchit C."/>
            <person name="Matsumoto A."/>
            <person name="Suriyachadkun C."/>
            <person name="Panbangred W."/>
            <person name="Inahashi Y."/>
            <person name="Intra B."/>
        </authorList>
    </citation>
    <scope>NUCLEOTIDE SEQUENCE [LARGE SCALE GENOMIC DNA]</scope>
    <source>
        <strain evidence="8 9">DSM 43553</strain>
    </source>
</reference>
<evidence type="ECO:0000256" key="5">
    <source>
        <dbReference type="ARBA" id="ARBA00023277"/>
    </source>
</evidence>
<dbReference type="SUPFAM" id="SSF55347">
    <property type="entry name" value="Glyceraldehyde-3-phosphate dehydrogenase-like, C-terminal domain"/>
    <property type="match status" value="1"/>
</dbReference>
<evidence type="ECO:0000259" key="7">
    <source>
        <dbReference type="Pfam" id="PF02781"/>
    </source>
</evidence>
<keyword evidence="4" id="KW-0560">Oxidoreductase</keyword>
<comment type="pathway">
    <text evidence="1">Carbohydrate degradation; pentose phosphate pathway; D-ribulose 5-phosphate from D-glucose 6-phosphate (oxidative stage): step 1/3.</text>
</comment>
<dbReference type="InterPro" id="IPR001282">
    <property type="entry name" value="G6P_DH"/>
</dbReference>
<dbReference type="Gene3D" id="3.30.360.10">
    <property type="entry name" value="Dihydrodipicolinate Reductase, domain 2"/>
    <property type="match status" value="1"/>
</dbReference>
<comment type="caution">
    <text evidence="8">The sequence shown here is derived from an EMBL/GenBank/DDBJ whole genome shotgun (WGS) entry which is preliminary data.</text>
</comment>
<dbReference type="Proteomes" id="UP001212498">
    <property type="component" value="Unassembled WGS sequence"/>
</dbReference>
<proteinExistence type="predicted"/>
<dbReference type="Pfam" id="PF02781">
    <property type="entry name" value="G6PD_C"/>
    <property type="match status" value="1"/>
</dbReference>
<dbReference type="InterPro" id="IPR036291">
    <property type="entry name" value="NAD(P)-bd_dom_sf"/>
</dbReference>
<dbReference type="PRINTS" id="PR00079">
    <property type="entry name" value="G6PDHDRGNASE"/>
</dbReference>
<feature type="domain" description="Glucose-6-phosphate dehydrogenase C-terminal" evidence="7">
    <location>
        <begin position="98"/>
        <end position="244"/>
    </location>
</feature>
<dbReference type="InterPro" id="IPR022674">
    <property type="entry name" value="G6P_DH_NAD-bd"/>
</dbReference>
<keyword evidence="2" id="KW-0313">Glucose metabolism</keyword>
<keyword evidence="5" id="KW-0119">Carbohydrate metabolism</keyword>
<evidence type="ECO:0000256" key="3">
    <source>
        <dbReference type="ARBA" id="ARBA00022857"/>
    </source>
</evidence>
<protein>
    <recommendedName>
        <fullName evidence="10">Glucose-6-phosphate dehydrogenase-like protein</fullName>
    </recommendedName>
</protein>
<evidence type="ECO:0000313" key="9">
    <source>
        <dbReference type="Proteomes" id="UP001212498"/>
    </source>
</evidence>
<keyword evidence="9" id="KW-1185">Reference proteome</keyword>
<sequence>MAADVTDDGDLRRLLACRRGRLTLYFALPPAVTVESCRALTRIGVPDGTRMVLEKPFGTDAASAAALNELLHALVPESHVHRVDHFLGMSTVLNILGVRFANRVIEPLLTAEHVEAVDIVFDETLGLEGRAGFYDETGALRDMIQSHLLQVLTFAAMSPPSTLEQLDVRDAKAEVLRATHVWGGRPERFSRRARYTAGTIDGRPLPSYVDEAGIDAARRTDTLAEVVFAVDTWRWAGVPFGTRAEANRGLRGRSSRRRRSPS</sequence>
<accession>A0ABT4SZR7</accession>